<feature type="compositionally biased region" description="Basic and acidic residues" evidence="1">
    <location>
        <begin position="49"/>
        <end position="64"/>
    </location>
</feature>
<name>A0ABX8AA64_9BRAD</name>
<evidence type="ECO:0000313" key="3">
    <source>
        <dbReference type="Proteomes" id="UP000682843"/>
    </source>
</evidence>
<sequence length="64" mass="7217">MAEIDTPHTTHTIQEIIARELDKFELEESAFNASDRRERAAALGLPLSLDDKADRARREPSSSH</sequence>
<evidence type="ECO:0000256" key="1">
    <source>
        <dbReference type="SAM" id="MobiDB-lite"/>
    </source>
</evidence>
<gene>
    <name evidence="2" type="ORF">RPMA_10865</name>
</gene>
<dbReference type="RefSeq" id="WP_211912824.1">
    <property type="nucleotide sequence ID" value="NZ_CP036498.1"/>
</dbReference>
<evidence type="ECO:0000313" key="2">
    <source>
        <dbReference type="EMBL" id="QUS39280.1"/>
    </source>
</evidence>
<accession>A0ABX8AA64</accession>
<protein>
    <submittedName>
        <fullName evidence="2">Uncharacterized protein</fullName>
    </submittedName>
</protein>
<proteinExistence type="predicted"/>
<organism evidence="2 3">
    <name type="scientific">Tardiphaga alba</name>
    <dbReference type="NCBI Taxonomy" id="340268"/>
    <lineage>
        <taxon>Bacteria</taxon>
        <taxon>Pseudomonadati</taxon>
        <taxon>Pseudomonadota</taxon>
        <taxon>Alphaproteobacteria</taxon>
        <taxon>Hyphomicrobiales</taxon>
        <taxon>Nitrobacteraceae</taxon>
        <taxon>Tardiphaga</taxon>
    </lineage>
</organism>
<feature type="region of interest" description="Disordered" evidence="1">
    <location>
        <begin position="45"/>
        <end position="64"/>
    </location>
</feature>
<dbReference type="Proteomes" id="UP000682843">
    <property type="component" value="Chromosome"/>
</dbReference>
<keyword evidence="3" id="KW-1185">Reference proteome</keyword>
<reference evidence="2 3" key="1">
    <citation type="submission" date="2019-02" db="EMBL/GenBank/DDBJ databases">
        <title>Emended description of the genus Rhodopseudomonas and description of Rhodopseudomonas albus sp. nov., a non-phototrophic, heavy-metal-tolerant bacterium isolated from garden soil.</title>
        <authorList>
            <person name="Bao Z."/>
            <person name="Cao W.W."/>
            <person name="Sato Y."/>
            <person name="Nishizawa T."/>
            <person name="Zhao J."/>
            <person name="Guo Y."/>
            <person name="Ohta H."/>
        </authorList>
    </citation>
    <scope>NUCLEOTIDE SEQUENCE [LARGE SCALE GENOMIC DNA]</scope>
    <source>
        <strain evidence="2 3">SK50-23</strain>
    </source>
</reference>
<dbReference type="EMBL" id="CP036498">
    <property type="protein sequence ID" value="QUS39280.1"/>
    <property type="molecule type" value="Genomic_DNA"/>
</dbReference>